<accession>A0A387BJU1</accession>
<gene>
    <name evidence="1" type="ORF">D7I46_09360</name>
</gene>
<keyword evidence="2" id="KW-1185">Reference proteome</keyword>
<reference evidence="1 2" key="1">
    <citation type="submission" date="2018-09" db="EMBL/GenBank/DDBJ databases">
        <title>Genome sequencing of strain 1JSPR-7.</title>
        <authorList>
            <person name="Heo J."/>
            <person name="Kim S.-J."/>
            <person name="Kwon S.-W."/>
        </authorList>
    </citation>
    <scope>NUCLEOTIDE SEQUENCE [LARGE SCALE GENOMIC DNA]</scope>
    <source>
        <strain evidence="1 2">1JSPR-7</strain>
    </source>
</reference>
<organism evidence="1 2">
    <name type="scientific">Lactococcus allomyrinae</name>
    <dbReference type="NCBI Taxonomy" id="2419773"/>
    <lineage>
        <taxon>Bacteria</taxon>
        <taxon>Bacillati</taxon>
        <taxon>Bacillota</taxon>
        <taxon>Bacilli</taxon>
        <taxon>Lactobacillales</taxon>
        <taxon>Streptococcaceae</taxon>
        <taxon>Lactococcus</taxon>
    </lineage>
</organism>
<dbReference type="Proteomes" id="UP000269374">
    <property type="component" value="Chromosome"/>
</dbReference>
<dbReference type="AlphaFoldDB" id="A0A387BJU1"/>
<evidence type="ECO:0000313" key="1">
    <source>
        <dbReference type="EMBL" id="AYG01286.1"/>
    </source>
</evidence>
<evidence type="ECO:0000313" key="2">
    <source>
        <dbReference type="Proteomes" id="UP000269374"/>
    </source>
</evidence>
<dbReference type="OrthoDB" id="2242752at2"/>
<proteinExistence type="predicted"/>
<sequence length="66" mass="7539">MKFQFKGISSYEEHEESNYVGAVHKSVILEFANLQDAINYSADHKDFIISEDGKSAFRVLEICELP</sequence>
<dbReference type="RefSeq" id="WP_120772659.1">
    <property type="nucleotide sequence ID" value="NZ_CP032627.1"/>
</dbReference>
<dbReference type="EMBL" id="CP032627">
    <property type="protein sequence ID" value="AYG01286.1"/>
    <property type="molecule type" value="Genomic_DNA"/>
</dbReference>
<protein>
    <submittedName>
        <fullName evidence="1">Uncharacterized protein</fullName>
    </submittedName>
</protein>
<name>A0A387BJU1_9LACT</name>
<dbReference type="KEGG" id="lact:D7I46_09360"/>